<evidence type="ECO:0000313" key="2">
    <source>
        <dbReference type="Proteomes" id="UP000261284"/>
    </source>
</evidence>
<dbReference type="Proteomes" id="UP000261284">
    <property type="component" value="Unassembled WGS sequence"/>
</dbReference>
<evidence type="ECO:0008006" key="3">
    <source>
        <dbReference type="Google" id="ProtNLM"/>
    </source>
</evidence>
<protein>
    <recommendedName>
        <fullName evidence="3">Addiction module protein</fullName>
    </recommendedName>
</protein>
<evidence type="ECO:0000313" key="1">
    <source>
        <dbReference type="EMBL" id="RFM28952.1"/>
    </source>
</evidence>
<dbReference type="RefSeq" id="WP_116846939.1">
    <property type="nucleotide sequence ID" value="NZ_QTJU01000002.1"/>
</dbReference>
<sequence length="76" mass="8722">MGAVKLIDQEIAQYLPRLNDKQKQAVLNVVKTFAAEQQDWWDEISTEQQHAIDQSLQEMKAGKLTPHAEVLKKYGK</sequence>
<dbReference type="AlphaFoldDB" id="A0A3E1NM13"/>
<organism evidence="1 2">
    <name type="scientific">Deminuibacter soli</name>
    <dbReference type="NCBI Taxonomy" id="2291815"/>
    <lineage>
        <taxon>Bacteria</taxon>
        <taxon>Pseudomonadati</taxon>
        <taxon>Bacteroidota</taxon>
        <taxon>Chitinophagia</taxon>
        <taxon>Chitinophagales</taxon>
        <taxon>Chitinophagaceae</taxon>
        <taxon>Deminuibacter</taxon>
    </lineage>
</organism>
<proteinExistence type="predicted"/>
<accession>A0A3E1NM13</accession>
<gene>
    <name evidence="1" type="ORF">DXN05_09310</name>
</gene>
<name>A0A3E1NM13_9BACT</name>
<dbReference type="OrthoDB" id="677729at2"/>
<keyword evidence="2" id="KW-1185">Reference proteome</keyword>
<reference evidence="1 2" key="1">
    <citation type="submission" date="2018-08" db="EMBL/GenBank/DDBJ databases">
        <title>Chitinophagaceae sp. K23C18032701, a novel bacterium isolated from forest soil.</title>
        <authorList>
            <person name="Wang C."/>
        </authorList>
    </citation>
    <scope>NUCLEOTIDE SEQUENCE [LARGE SCALE GENOMIC DNA]</scope>
    <source>
        <strain evidence="1 2">K23C18032701</strain>
    </source>
</reference>
<comment type="caution">
    <text evidence="1">The sequence shown here is derived from an EMBL/GenBank/DDBJ whole genome shotgun (WGS) entry which is preliminary data.</text>
</comment>
<dbReference type="EMBL" id="QTJU01000002">
    <property type="protein sequence ID" value="RFM28952.1"/>
    <property type="molecule type" value="Genomic_DNA"/>
</dbReference>